<dbReference type="Proteomes" id="UP000051256">
    <property type="component" value="Unassembled WGS sequence"/>
</dbReference>
<dbReference type="AlphaFoldDB" id="A0A0R2CZN8"/>
<dbReference type="GO" id="GO:0043456">
    <property type="term" value="P:regulation of pentose-phosphate shunt"/>
    <property type="evidence" value="ECO:0007669"/>
    <property type="project" value="TreeGrafter"/>
</dbReference>
<dbReference type="PATRIC" id="fig|1423802.4.peg.997"/>
<dbReference type="STRING" id="1423802.FC56_GL000984"/>
<gene>
    <name evidence="5" type="ORF">FC56_GL000984</name>
</gene>
<feature type="binding site" evidence="3">
    <location>
        <position position="60"/>
    </location>
    <ligand>
        <name>substrate</name>
    </ligand>
</feature>
<dbReference type="Pfam" id="PF00300">
    <property type="entry name" value="His_Phos_1"/>
    <property type="match status" value="1"/>
</dbReference>
<dbReference type="SMART" id="SM00855">
    <property type="entry name" value="PGAM"/>
    <property type="match status" value="1"/>
</dbReference>
<sequence length="219" mass="24861">MKTVTAYLVRHGQTYLNLYNKVQGWIDSPLTDKGQQDAKNAGQRLAQINFNAAFSSDSGRAIDTARLILKANPHNNDLVRYQYPELREQFHGYFEGSDLSQMWQFVGAQVETTTEAGVLNNFGLERARDLIQRADLYNQAENNAMFWERLDYGFDKIRRNTNDGDTILIVSHGMTIRSIVDRYAPKLDIGQATANGSVTKLIITDDDIQVEYFNNLGEV</sequence>
<dbReference type="RefSeq" id="WP_056978806.1">
    <property type="nucleotide sequence ID" value="NZ_AYZR01000009.1"/>
</dbReference>
<dbReference type="GO" id="GO:0045820">
    <property type="term" value="P:negative regulation of glycolytic process"/>
    <property type="evidence" value="ECO:0007669"/>
    <property type="project" value="TreeGrafter"/>
</dbReference>
<evidence type="ECO:0000256" key="3">
    <source>
        <dbReference type="PIRSR" id="PIRSR613078-2"/>
    </source>
</evidence>
<comment type="caution">
    <text evidence="5">The sequence shown here is derived from an EMBL/GenBank/DDBJ whole genome shotgun (WGS) entry which is preliminary data.</text>
</comment>
<evidence type="ECO:0000313" key="6">
    <source>
        <dbReference type="Proteomes" id="UP000051256"/>
    </source>
</evidence>
<accession>A0A0R2CZN8</accession>
<dbReference type="InterPro" id="IPR051695">
    <property type="entry name" value="Phosphoglycerate_Mutase"/>
</dbReference>
<feature type="binding site" evidence="3">
    <location>
        <begin position="10"/>
        <end position="17"/>
    </location>
    <ligand>
        <name>substrate</name>
    </ligand>
</feature>
<keyword evidence="6" id="KW-1185">Reference proteome</keyword>
<dbReference type="CDD" id="cd07067">
    <property type="entry name" value="HP_PGM_like"/>
    <property type="match status" value="1"/>
</dbReference>
<evidence type="ECO:0000256" key="2">
    <source>
        <dbReference type="PIRSR" id="PIRSR613078-1"/>
    </source>
</evidence>
<dbReference type="PANTHER" id="PTHR46517">
    <property type="entry name" value="FRUCTOSE-2,6-BISPHOSPHATASE TIGAR"/>
    <property type="match status" value="1"/>
</dbReference>
<protein>
    <submittedName>
        <fullName evidence="5">Phosphoglycerate mutase</fullName>
    </submittedName>
</protein>
<dbReference type="InterPro" id="IPR013078">
    <property type="entry name" value="His_Pase_superF_clade-1"/>
</dbReference>
<evidence type="ECO:0000256" key="4">
    <source>
        <dbReference type="PIRSR" id="PIRSR613078-3"/>
    </source>
</evidence>
<evidence type="ECO:0000256" key="1">
    <source>
        <dbReference type="ARBA" id="ARBA00022801"/>
    </source>
</evidence>
<feature type="site" description="Transition state stabilizer" evidence="4">
    <location>
        <position position="172"/>
    </location>
</feature>
<dbReference type="Gene3D" id="3.40.50.1240">
    <property type="entry name" value="Phosphoglycerate mutase-like"/>
    <property type="match status" value="1"/>
</dbReference>
<reference evidence="5 6" key="1">
    <citation type="journal article" date="2015" name="Genome Announc.">
        <title>Expanding the biotechnology potential of lactobacilli through comparative genomics of 213 strains and associated genera.</title>
        <authorList>
            <person name="Sun Z."/>
            <person name="Harris H.M."/>
            <person name="McCann A."/>
            <person name="Guo C."/>
            <person name="Argimon S."/>
            <person name="Zhang W."/>
            <person name="Yang X."/>
            <person name="Jeffery I.B."/>
            <person name="Cooney J.C."/>
            <person name="Kagawa T.F."/>
            <person name="Liu W."/>
            <person name="Song Y."/>
            <person name="Salvetti E."/>
            <person name="Wrobel A."/>
            <person name="Rasinkangas P."/>
            <person name="Parkhill J."/>
            <person name="Rea M.C."/>
            <person name="O'Sullivan O."/>
            <person name="Ritari J."/>
            <person name="Douillard F.P."/>
            <person name="Paul Ross R."/>
            <person name="Yang R."/>
            <person name="Briner A.E."/>
            <person name="Felis G.E."/>
            <person name="de Vos W.M."/>
            <person name="Barrangou R."/>
            <person name="Klaenhammer T.R."/>
            <person name="Caufield P.W."/>
            <person name="Cui Y."/>
            <person name="Zhang H."/>
            <person name="O'Toole P.W."/>
        </authorList>
    </citation>
    <scope>NUCLEOTIDE SEQUENCE [LARGE SCALE GENOMIC DNA]</scope>
    <source>
        <strain evidence="5 6">DSM 24302</strain>
    </source>
</reference>
<dbReference type="PANTHER" id="PTHR46517:SF1">
    <property type="entry name" value="FRUCTOSE-2,6-BISPHOSPHATASE TIGAR"/>
    <property type="match status" value="1"/>
</dbReference>
<evidence type="ECO:0000313" key="5">
    <source>
        <dbReference type="EMBL" id="KRM93318.1"/>
    </source>
</evidence>
<dbReference type="GO" id="GO:0005829">
    <property type="term" value="C:cytosol"/>
    <property type="evidence" value="ECO:0007669"/>
    <property type="project" value="TreeGrafter"/>
</dbReference>
<keyword evidence="1" id="KW-0378">Hydrolase</keyword>
<organism evidence="5 6">
    <name type="scientific">Lentilactobacillus senioris DSM 24302 = JCM 17472</name>
    <dbReference type="NCBI Taxonomy" id="1423802"/>
    <lineage>
        <taxon>Bacteria</taxon>
        <taxon>Bacillati</taxon>
        <taxon>Bacillota</taxon>
        <taxon>Bacilli</taxon>
        <taxon>Lactobacillales</taxon>
        <taxon>Lactobacillaceae</taxon>
        <taxon>Lentilactobacillus</taxon>
    </lineage>
</organism>
<dbReference type="InterPro" id="IPR029033">
    <property type="entry name" value="His_PPase_superfam"/>
</dbReference>
<feature type="active site" description="Tele-phosphohistidine intermediate" evidence="2">
    <location>
        <position position="11"/>
    </location>
</feature>
<dbReference type="EMBL" id="AYZR01000009">
    <property type="protein sequence ID" value="KRM93318.1"/>
    <property type="molecule type" value="Genomic_DNA"/>
</dbReference>
<proteinExistence type="predicted"/>
<feature type="active site" description="Proton donor/acceptor" evidence="2">
    <location>
        <position position="88"/>
    </location>
</feature>
<dbReference type="SUPFAM" id="SSF53254">
    <property type="entry name" value="Phosphoglycerate mutase-like"/>
    <property type="match status" value="1"/>
</dbReference>
<dbReference type="GO" id="GO:0004331">
    <property type="term" value="F:fructose-2,6-bisphosphate 2-phosphatase activity"/>
    <property type="evidence" value="ECO:0007669"/>
    <property type="project" value="TreeGrafter"/>
</dbReference>
<name>A0A0R2CZN8_9LACO</name>